<dbReference type="PANTHER" id="PTHR12448">
    <property type="entry name" value="ATP SYNTHASE EPSILON CHAIN, MITOCHONDRIAL"/>
    <property type="match status" value="1"/>
</dbReference>
<evidence type="ECO:0000313" key="3">
    <source>
        <dbReference type="Proteomes" id="UP000324222"/>
    </source>
</evidence>
<comment type="similarity">
    <text evidence="1">Belongs to the eukaryotic ATPase epsilon family.</text>
</comment>
<dbReference type="EMBL" id="VSRR010004354">
    <property type="protein sequence ID" value="MPC39412.1"/>
    <property type="molecule type" value="Genomic_DNA"/>
</dbReference>
<dbReference type="Pfam" id="PF04627">
    <property type="entry name" value="ATP-synt_Eps"/>
    <property type="match status" value="1"/>
</dbReference>
<dbReference type="InterPro" id="IPR036742">
    <property type="entry name" value="ATP_synth_F1_esu_sf_mt"/>
</dbReference>
<proteinExistence type="inferred from homology"/>
<dbReference type="Gene3D" id="1.10.1620.20">
    <property type="entry name" value="ATP synthase, F1 complex, epsilon subunit superfamily, mitochondrial"/>
    <property type="match status" value="1"/>
</dbReference>
<dbReference type="GO" id="GO:0046933">
    <property type="term" value="F:proton-transporting ATP synthase activity, rotational mechanism"/>
    <property type="evidence" value="ECO:0007669"/>
    <property type="project" value="InterPro"/>
</dbReference>
<sequence length="88" mass="9850">MTFWRAAGLNYAQYSVIAARALRQALKEPTKSEALKRDGSLIKIVKWKDGKAISKEESRASGRGVLRKIEGVTLRRRLFPMHVAVPVA</sequence>
<dbReference type="AlphaFoldDB" id="A0A5B7EYU1"/>
<dbReference type="CDD" id="cd12153">
    <property type="entry name" value="F1-ATPase_epsilon"/>
    <property type="match status" value="1"/>
</dbReference>
<accession>A0A5B7EYU1</accession>
<dbReference type="GO" id="GO:0042776">
    <property type="term" value="P:proton motive force-driven mitochondrial ATP synthesis"/>
    <property type="evidence" value="ECO:0007669"/>
    <property type="project" value="TreeGrafter"/>
</dbReference>
<evidence type="ECO:0000313" key="2">
    <source>
        <dbReference type="EMBL" id="MPC39412.1"/>
    </source>
</evidence>
<reference evidence="2 3" key="1">
    <citation type="submission" date="2019-05" db="EMBL/GenBank/DDBJ databases">
        <title>Another draft genome of Portunus trituberculatus and its Hox gene families provides insights of decapod evolution.</title>
        <authorList>
            <person name="Jeong J.-H."/>
            <person name="Song I."/>
            <person name="Kim S."/>
            <person name="Choi T."/>
            <person name="Kim D."/>
            <person name="Ryu S."/>
            <person name="Kim W."/>
        </authorList>
    </citation>
    <scope>NUCLEOTIDE SEQUENCE [LARGE SCALE GENOMIC DNA]</scope>
    <source>
        <tissue evidence="2">Muscle</tissue>
    </source>
</reference>
<organism evidence="2 3">
    <name type="scientific">Portunus trituberculatus</name>
    <name type="common">Swimming crab</name>
    <name type="synonym">Neptunus trituberculatus</name>
    <dbReference type="NCBI Taxonomy" id="210409"/>
    <lineage>
        <taxon>Eukaryota</taxon>
        <taxon>Metazoa</taxon>
        <taxon>Ecdysozoa</taxon>
        <taxon>Arthropoda</taxon>
        <taxon>Crustacea</taxon>
        <taxon>Multicrustacea</taxon>
        <taxon>Malacostraca</taxon>
        <taxon>Eumalacostraca</taxon>
        <taxon>Eucarida</taxon>
        <taxon>Decapoda</taxon>
        <taxon>Pleocyemata</taxon>
        <taxon>Brachyura</taxon>
        <taxon>Eubrachyura</taxon>
        <taxon>Portunoidea</taxon>
        <taxon>Portunidae</taxon>
        <taxon>Portuninae</taxon>
        <taxon>Portunus</taxon>
    </lineage>
</organism>
<keyword evidence="3" id="KW-1185">Reference proteome</keyword>
<protein>
    <submittedName>
        <fullName evidence="2">ATP synthase subunit epsilon, mitochondrial</fullName>
    </submittedName>
</protein>
<evidence type="ECO:0000256" key="1">
    <source>
        <dbReference type="ARBA" id="ARBA00009502"/>
    </source>
</evidence>
<dbReference type="Proteomes" id="UP000324222">
    <property type="component" value="Unassembled WGS sequence"/>
</dbReference>
<dbReference type="GO" id="GO:0045259">
    <property type="term" value="C:proton-transporting ATP synthase complex"/>
    <property type="evidence" value="ECO:0007669"/>
    <property type="project" value="InterPro"/>
</dbReference>
<comment type="caution">
    <text evidence="2">The sequence shown here is derived from an EMBL/GenBank/DDBJ whole genome shotgun (WGS) entry which is preliminary data.</text>
</comment>
<gene>
    <name evidence="2" type="ORF">E2C01_032949</name>
</gene>
<dbReference type="GO" id="GO:0005743">
    <property type="term" value="C:mitochondrial inner membrane"/>
    <property type="evidence" value="ECO:0007669"/>
    <property type="project" value="InterPro"/>
</dbReference>
<dbReference type="InterPro" id="IPR006721">
    <property type="entry name" value="ATP_synth_F1_esu_mt"/>
</dbReference>
<dbReference type="PANTHER" id="PTHR12448:SF0">
    <property type="entry name" value="ATP SYNTHASE SUBUNIT EPSILON, MITOCHONDRIAL"/>
    <property type="match status" value="1"/>
</dbReference>
<dbReference type="SUPFAM" id="SSF48690">
    <property type="entry name" value="Epsilon subunit of mitochondrial F1F0-ATP synthase"/>
    <property type="match status" value="1"/>
</dbReference>
<name>A0A5B7EYU1_PORTR</name>